<sequence>MKHLNYLLLIALLSACSIHELPNDLTTNSMPLQAYTSVVDSCKNIDSPKVVQIAATFWTKECTTRSPNKTIASIESVKDPNEVPLFYIANYIDNQGFIIISAKQNYKPILAYSDEGHFDMAKTDQTGVSIWLKQQQLTISTIDELPDSIQAAYRAMWTRYNTKKKLLPQTRSQNDIMRLISTNIHQWEQEGYTVYRLSDYKNTAEFKSLPQEVQNSFLSLPLGYANPNYGGRENVSFILSKEIKGSNVNPLLKTTWDQYNGYNMYTGGAPLGCVAIAMAQIMKYHTYPAQYSWSAMANTYATSTTAEFIAGVGRDLGMKYEQNDTGATIDEAEAVFKKYGYINCHQISHNTGLVCHQLDLKRPVYMRGTDSNTNSGHAWVCDGYNAGYNGVTLTLKTLEDCPSEYEPSTFLTPYIYEHILSYYGLYHMNWGYNGLYDGYYWDNNIKIGNGANYSDKRKDIINIYPVY</sequence>
<dbReference type="PROSITE" id="PS51257">
    <property type="entry name" value="PROKAR_LIPOPROTEIN"/>
    <property type="match status" value="1"/>
</dbReference>
<keyword evidence="3" id="KW-0732">Signal</keyword>
<proteinExistence type="inferred from homology"/>
<evidence type="ECO:0000313" key="7">
    <source>
        <dbReference type="EMBL" id="QKH85843.1"/>
    </source>
</evidence>
<dbReference type="Proteomes" id="UP000501467">
    <property type="component" value="Chromosome"/>
</dbReference>
<protein>
    <submittedName>
        <fullName evidence="7">C10 family peptidase</fullName>
    </submittedName>
</protein>
<comment type="similarity">
    <text evidence="1">Belongs to the peptidase C10 family.</text>
</comment>
<dbReference type="InterPro" id="IPR000200">
    <property type="entry name" value="Peptidase_C10"/>
</dbReference>
<evidence type="ECO:0000256" key="2">
    <source>
        <dbReference type="ARBA" id="ARBA00022670"/>
    </source>
</evidence>
<evidence type="ECO:0000313" key="8">
    <source>
        <dbReference type="Proteomes" id="UP000501467"/>
    </source>
</evidence>
<dbReference type="Pfam" id="PF13734">
    <property type="entry name" value="Inhibitor_I69"/>
    <property type="match status" value="1"/>
</dbReference>
<dbReference type="InterPro" id="IPR044934">
    <property type="entry name" value="Streptopain_sf"/>
</dbReference>
<dbReference type="Gene3D" id="3.90.70.50">
    <property type="entry name" value="Peptidase C10, streptopain"/>
    <property type="match status" value="2"/>
</dbReference>
<dbReference type="AlphaFoldDB" id="A0AAP9NE55"/>
<dbReference type="SUPFAM" id="SSF54001">
    <property type="entry name" value="Cysteine proteinases"/>
    <property type="match status" value="1"/>
</dbReference>
<dbReference type="GO" id="GO:0006508">
    <property type="term" value="P:proteolysis"/>
    <property type="evidence" value="ECO:0007669"/>
    <property type="project" value="UniProtKB-KW"/>
</dbReference>
<gene>
    <name evidence="7" type="ORF">FOC69_16315</name>
</gene>
<dbReference type="Pfam" id="PF01640">
    <property type="entry name" value="Peptidase_C10"/>
    <property type="match status" value="1"/>
</dbReference>
<keyword evidence="2" id="KW-0645">Protease</keyword>
<evidence type="ECO:0000256" key="1">
    <source>
        <dbReference type="ARBA" id="ARBA00009693"/>
    </source>
</evidence>
<dbReference type="RefSeq" id="WP_005782991.1">
    <property type="nucleotide sequence ID" value="NZ_CP018937.1"/>
</dbReference>
<dbReference type="EMBL" id="CP054003">
    <property type="protein sequence ID" value="QKH85843.1"/>
    <property type="molecule type" value="Genomic_DNA"/>
</dbReference>
<dbReference type="InterPro" id="IPR025896">
    <property type="entry name" value="Spi_Prtas-inh"/>
</dbReference>
<reference evidence="7 8" key="1">
    <citation type="submission" date="2020-05" db="EMBL/GenBank/DDBJ databases">
        <title>FDA dAtabase for Regulatory Grade micrObial Sequences (FDA-ARGOS): Supporting development and validation of Infectious Disease Dx tests.</title>
        <authorList>
            <person name="Bojja K."/>
            <person name="Kessler A."/>
            <person name="Tallon L."/>
            <person name="Sadzewicz L."/>
            <person name="Zhao X."/>
            <person name="Vavikolanu K."/>
            <person name="Mehta A."/>
            <person name="Aluvathingal J."/>
            <person name="Nadendla S."/>
            <person name="Myers T."/>
            <person name="Yan Y."/>
            <person name="Sichtig H."/>
        </authorList>
    </citation>
    <scope>NUCLEOTIDE SEQUENCE [LARGE SCALE GENOMIC DNA]</scope>
    <source>
        <strain evidence="7 8">FDAARGOS_763</strain>
    </source>
</reference>
<dbReference type="InterPro" id="IPR038765">
    <property type="entry name" value="Papain-like_cys_pep_sf"/>
</dbReference>
<organism evidence="7 8">
    <name type="scientific">Bacteroides fragilis</name>
    <dbReference type="NCBI Taxonomy" id="817"/>
    <lineage>
        <taxon>Bacteria</taxon>
        <taxon>Pseudomonadati</taxon>
        <taxon>Bacteroidota</taxon>
        <taxon>Bacteroidia</taxon>
        <taxon>Bacteroidales</taxon>
        <taxon>Bacteroidaceae</taxon>
        <taxon>Bacteroides</taxon>
    </lineage>
</organism>
<evidence type="ECO:0000259" key="6">
    <source>
        <dbReference type="Pfam" id="PF13734"/>
    </source>
</evidence>
<feature type="domain" description="Spi protease inhibitor" evidence="6">
    <location>
        <begin position="71"/>
        <end position="137"/>
    </location>
</feature>
<accession>A0AAP9NE55</accession>
<evidence type="ECO:0000256" key="3">
    <source>
        <dbReference type="ARBA" id="ARBA00022729"/>
    </source>
</evidence>
<evidence type="ECO:0000256" key="4">
    <source>
        <dbReference type="ARBA" id="ARBA00022801"/>
    </source>
</evidence>
<keyword evidence="4" id="KW-0378">Hydrolase</keyword>
<dbReference type="GO" id="GO:0008234">
    <property type="term" value="F:cysteine-type peptidase activity"/>
    <property type="evidence" value="ECO:0007669"/>
    <property type="project" value="UniProtKB-KW"/>
</dbReference>
<keyword evidence="5" id="KW-0788">Thiol protease</keyword>
<dbReference type="PRINTS" id="PR00797">
    <property type="entry name" value="STREPTOPAIN"/>
</dbReference>
<name>A0AAP9NE55_BACFG</name>
<evidence type="ECO:0000256" key="5">
    <source>
        <dbReference type="ARBA" id="ARBA00022807"/>
    </source>
</evidence>